<evidence type="ECO:0000256" key="1">
    <source>
        <dbReference type="SAM" id="MobiDB-lite"/>
    </source>
</evidence>
<dbReference type="CDD" id="cd16278">
    <property type="entry name" value="metallo-hydrolase-like_MBL-fold"/>
    <property type="match status" value="1"/>
</dbReference>
<keyword evidence="3" id="KW-0378">Hydrolase</keyword>
<dbReference type="PANTHER" id="PTHR23131">
    <property type="entry name" value="ENDORIBONUCLEASE LACTB2"/>
    <property type="match status" value="1"/>
</dbReference>
<dbReference type="InterPro" id="IPR036866">
    <property type="entry name" value="RibonucZ/Hydroxyglut_hydro"/>
</dbReference>
<dbReference type="Gene3D" id="3.60.15.10">
    <property type="entry name" value="Ribonuclease Z/Hydroxyacylglutathione hydrolase-like"/>
    <property type="match status" value="1"/>
</dbReference>
<organism evidence="3 4">
    <name type="scientific">Methylobacterium durans</name>
    <dbReference type="NCBI Taxonomy" id="2202825"/>
    <lineage>
        <taxon>Bacteria</taxon>
        <taxon>Pseudomonadati</taxon>
        <taxon>Pseudomonadota</taxon>
        <taxon>Alphaproteobacteria</taxon>
        <taxon>Hyphomicrobiales</taxon>
        <taxon>Methylobacteriaceae</taxon>
        <taxon>Methylobacterium</taxon>
    </lineage>
</organism>
<evidence type="ECO:0000313" key="3">
    <source>
        <dbReference type="EMBL" id="AWN44180.1"/>
    </source>
</evidence>
<evidence type="ECO:0000259" key="2">
    <source>
        <dbReference type="SMART" id="SM00849"/>
    </source>
</evidence>
<gene>
    <name evidence="3" type="ORF">DK389_31305</name>
</gene>
<dbReference type="Pfam" id="PF17778">
    <property type="entry name" value="WHD_BLACT"/>
    <property type="match status" value="1"/>
</dbReference>
<feature type="domain" description="Metallo-beta-lactamase" evidence="2">
    <location>
        <begin position="45"/>
        <end position="222"/>
    </location>
</feature>
<proteinExistence type="predicted"/>
<dbReference type="PANTHER" id="PTHR23131:SF0">
    <property type="entry name" value="ENDORIBONUCLEASE LACTB2"/>
    <property type="match status" value="1"/>
</dbReference>
<dbReference type="InterPro" id="IPR050662">
    <property type="entry name" value="Sec-metab_biosynth-thioest"/>
</dbReference>
<sequence>MNETNGGPEAEPAFDGAPPAPGTIEALSPLVRRRVAPNGGPFTASGTCTYVVGRGRVAVIDPGPEDAGHVEALLAGLPGESVEAIVVTHTHRDHSPGARLLAARTGAPIVGCGPHRAARSLAEGELPMLDASADKLHRPDRELTEGETVSGPGWTLVAVETPGHTMNHLAFALPEEAALFSGDHVMAWSTSVVAPPDGSMRAYMDSLDKLRERPETIYWPGHGGPVRDPRRFVRGLAAHRRQRETAIRAQVAAGEADIRSIVEAIYQGLNPALMGAAALSVFAHLEDLVERGLVLTDGPARLQGRYRAGLVPAGPRGA</sequence>
<dbReference type="AlphaFoldDB" id="A0A2U8WFK4"/>
<evidence type="ECO:0000313" key="4">
    <source>
        <dbReference type="Proteomes" id="UP000245926"/>
    </source>
</evidence>
<keyword evidence="4" id="KW-1185">Reference proteome</keyword>
<dbReference type="KEGG" id="mets:DK389_31305"/>
<dbReference type="GO" id="GO:0016787">
    <property type="term" value="F:hydrolase activity"/>
    <property type="evidence" value="ECO:0007669"/>
    <property type="project" value="UniProtKB-KW"/>
</dbReference>
<name>A0A2U8WFK4_9HYPH</name>
<dbReference type="InterPro" id="IPR041516">
    <property type="entry name" value="LACTB2_WH"/>
</dbReference>
<dbReference type="SMART" id="SM00849">
    <property type="entry name" value="Lactamase_B"/>
    <property type="match status" value="1"/>
</dbReference>
<reference evidence="4" key="1">
    <citation type="submission" date="2018-05" db="EMBL/GenBank/DDBJ databases">
        <title>Complete Genome Sequence of Methylobacterium sp. 17SD2-17.</title>
        <authorList>
            <person name="Srinivasan S."/>
        </authorList>
    </citation>
    <scope>NUCLEOTIDE SEQUENCE [LARGE SCALE GENOMIC DNA]</scope>
    <source>
        <strain evidence="4">17SD2-17</strain>
    </source>
</reference>
<dbReference type="OrthoDB" id="9788263at2"/>
<dbReference type="SUPFAM" id="SSF56281">
    <property type="entry name" value="Metallo-hydrolase/oxidoreductase"/>
    <property type="match status" value="1"/>
</dbReference>
<dbReference type="Proteomes" id="UP000245926">
    <property type="component" value="Chromosome"/>
</dbReference>
<dbReference type="RefSeq" id="WP_109895681.1">
    <property type="nucleotide sequence ID" value="NZ_CP029550.1"/>
</dbReference>
<feature type="region of interest" description="Disordered" evidence="1">
    <location>
        <begin position="1"/>
        <end position="23"/>
    </location>
</feature>
<dbReference type="InterPro" id="IPR001279">
    <property type="entry name" value="Metallo-B-lactamas"/>
</dbReference>
<accession>A0A2U8WFK4</accession>
<dbReference type="InterPro" id="IPR036388">
    <property type="entry name" value="WH-like_DNA-bd_sf"/>
</dbReference>
<dbReference type="EMBL" id="CP029550">
    <property type="protein sequence ID" value="AWN44180.1"/>
    <property type="molecule type" value="Genomic_DNA"/>
</dbReference>
<dbReference type="Pfam" id="PF00753">
    <property type="entry name" value="Lactamase_B"/>
    <property type="match status" value="1"/>
</dbReference>
<protein>
    <submittedName>
        <fullName evidence="3">MBL fold metallo-hydrolase</fullName>
    </submittedName>
</protein>
<dbReference type="Gene3D" id="1.10.10.10">
    <property type="entry name" value="Winged helix-like DNA-binding domain superfamily/Winged helix DNA-binding domain"/>
    <property type="match status" value="1"/>
</dbReference>